<organism evidence="2 3">
    <name type="scientific">Malus domestica</name>
    <name type="common">Apple</name>
    <name type="synonym">Pyrus malus</name>
    <dbReference type="NCBI Taxonomy" id="3750"/>
    <lineage>
        <taxon>Eukaryota</taxon>
        <taxon>Viridiplantae</taxon>
        <taxon>Streptophyta</taxon>
        <taxon>Embryophyta</taxon>
        <taxon>Tracheophyta</taxon>
        <taxon>Spermatophyta</taxon>
        <taxon>Magnoliopsida</taxon>
        <taxon>eudicotyledons</taxon>
        <taxon>Gunneridae</taxon>
        <taxon>Pentapetalae</taxon>
        <taxon>rosids</taxon>
        <taxon>fabids</taxon>
        <taxon>Rosales</taxon>
        <taxon>Rosaceae</taxon>
        <taxon>Amygdaloideae</taxon>
        <taxon>Maleae</taxon>
        <taxon>Malus</taxon>
    </lineage>
</organism>
<comment type="caution">
    <text evidence="2">The sequence shown here is derived from an EMBL/GenBank/DDBJ whole genome shotgun (WGS) entry which is preliminary data.</text>
</comment>
<sequence>MSEASWKVETLDNRRNSNTQLLEELEVLSKSLYTSHISSTSTRRTASLVLPRSLVPTIPSKDELVPVNVQEIRLNNKSRRRMSLSPWRSRPKLTSDEEDEQKDRGKKATKYNSPELRSLDDKATATTEKKGIWKWKPIRAISHIGMQKLSAYFLLKLSPRKAFWLQ</sequence>
<protein>
    <submittedName>
        <fullName evidence="2">Uncharacterized protein</fullName>
    </submittedName>
</protein>
<feature type="compositionally biased region" description="Basic and acidic residues" evidence="1">
    <location>
        <begin position="117"/>
        <end position="128"/>
    </location>
</feature>
<evidence type="ECO:0000313" key="2">
    <source>
        <dbReference type="EMBL" id="RXH75978.1"/>
    </source>
</evidence>
<feature type="region of interest" description="Disordered" evidence="1">
    <location>
        <begin position="80"/>
        <end position="128"/>
    </location>
</feature>
<dbReference type="STRING" id="3750.A0A498HWI5"/>
<accession>A0A498HWI5</accession>
<evidence type="ECO:0000313" key="3">
    <source>
        <dbReference type="Proteomes" id="UP000290289"/>
    </source>
</evidence>
<dbReference type="AlphaFoldDB" id="A0A498HWI5"/>
<dbReference type="EMBL" id="RDQH01000341">
    <property type="protein sequence ID" value="RXH75978.1"/>
    <property type="molecule type" value="Genomic_DNA"/>
</dbReference>
<dbReference type="PANTHER" id="PTHR33414:SF2">
    <property type="entry name" value="PROTEIN PLASTID MOVEMENT IMPAIRED 1"/>
    <property type="match status" value="1"/>
</dbReference>
<name>A0A498HWI5_MALDO</name>
<keyword evidence="3" id="KW-1185">Reference proteome</keyword>
<dbReference type="PANTHER" id="PTHR33414">
    <property type="entry name" value="PROTEIN PLASTID MOVEMENT IMPAIRED 1-RELATED 1"/>
    <property type="match status" value="1"/>
</dbReference>
<evidence type="ECO:0000256" key="1">
    <source>
        <dbReference type="SAM" id="MobiDB-lite"/>
    </source>
</evidence>
<proteinExistence type="predicted"/>
<dbReference type="InterPro" id="IPR039614">
    <property type="entry name" value="PMI1-like"/>
</dbReference>
<gene>
    <name evidence="2" type="ORF">DVH24_042765</name>
</gene>
<dbReference type="Proteomes" id="UP000290289">
    <property type="component" value="Chromosome 15"/>
</dbReference>
<reference evidence="2 3" key="1">
    <citation type="submission" date="2018-10" db="EMBL/GenBank/DDBJ databases">
        <title>A high-quality apple genome assembly.</title>
        <authorList>
            <person name="Hu J."/>
        </authorList>
    </citation>
    <scope>NUCLEOTIDE SEQUENCE [LARGE SCALE GENOMIC DNA]</scope>
    <source>
        <strain evidence="3">cv. HFTH1</strain>
        <tissue evidence="2">Young leaf</tissue>
    </source>
</reference>